<dbReference type="EC" id="3.1.26.4" evidence="6 14"/>
<feature type="binding site" evidence="14 15">
    <location>
        <position position="43"/>
    </location>
    <ligand>
        <name>a divalent metal cation</name>
        <dbReference type="ChEBI" id="CHEBI:60240"/>
    </ligand>
</feature>
<dbReference type="InterPro" id="IPR001352">
    <property type="entry name" value="RNase_HII/HIII"/>
</dbReference>
<dbReference type="EMBL" id="RCWN01000001">
    <property type="protein sequence ID" value="RLQ87416.1"/>
    <property type="molecule type" value="Genomic_DNA"/>
</dbReference>
<keyword evidence="19" id="KW-1185">Reference proteome</keyword>
<sequence length="233" mass="25151">MPRPRPDSRTAALPLDMPPAAPDFRTERACYRGGARLVSGVDEAGRGPLAGPVVAASVILDPRRLPKGLNDSKRLSAARREELYTLIMKKAVSVSVCAVGAETIDRINILQASLLAMRRAICGHIDPPCIALIDGDKHPAGAPCETRIMIKGDQRSLSIAAASIVAKVTRDHMLARCCEQHPTYGFSAHAGYGTRVHRSAITAHGPVPRLHRLSFGMLRLPPPEAPKKDEFHI</sequence>
<dbReference type="GO" id="GO:0032299">
    <property type="term" value="C:ribonuclease H2 complex"/>
    <property type="evidence" value="ECO:0007669"/>
    <property type="project" value="TreeGrafter"/>
</dbReference>
<dbReference type="InterPro" id="IPR022898">
    <property type="entry name" value="RNase_HII"/>
</dbReference>
<evidence type="ECO:0000256" key="6">
    <source>
        <dbReference type="ARBA" id="ARBA00012180"/>
    </source>
</evidence>
<evidence type="ECO:0000256" key="16">
    <source>
        <dbReference type="RuleBase" id="RU003515"/>
    </source>
</evidence>
<dbReference type="GO" id="GO:0043137">
    <property type="term" value="P:DNA replication, removal of RNA primer"/>
    <property type="evidence" value="ECO:0007669"/>
    <property type="project" value="TreeGrafter"/>
</dbReference>
<comment type="catalytic activity">
    <reaction evidence="1 14 15 16">
        <text>Endonucleolytic cleavage to 5'-phosphomonoester.</text>
        <dbReference type="EC" id="3.1.26.4"/>
    </reaction>
</comment>
<evidence type="ECO:0000256" key="3">
    <source>
        <dbReference type="ARBA" id="ARBA00004065"/>
    </source>
</evidence>
<comment type="cofactor">
    <cofactor evidence="2">
        <name>Mg(2+)</name>
        <dbReference type="ChEBI" id="CHEBI:18420"/>
    </cofactor>
</comment>
<name>A0A3L7J9X2_9HYPH</name>
<evidence type="ECO:0000256" key="2">
    <source>
        <dbReference type="ARBA" id="ARBA00001946"/>
    </source>
</evidence>
<feature type="binding site" evidence="14 15">
    <location>
        <position position="42"/>
    </location>
    <ligand>
        <name>a divalent metal cation</name>
        <dbReference type="ChEBI" id="CHEBI:60240"/>
    </ligand>
</feature>
<organism evidence="18 19">
    <name type="scientific">Notoacmeibacter ruber</name>
    <dbReference type="NCBI Taxonomy" id="2670375"/>
    <lineage>
        <taxon>Bacteria</taxon>
        <taxon>Pseudomonadati</taxon>
        <taxon>Pseudomonadota</taxon>
        <taxon>Alphaproteobacteria</taxon>
        <taxon>Hyphomicrobiales</taxon>
        <taxon>Notoacmeibacteraceae</taxon>
        <taxon>Notoacmeibacter</taxon>
    </lineage>
</organism>
<evidence type="ECO:0000256" key="14">
    <source>
        <dbReference type="HAMAP-Rule" id="MF_00052"/>
    </source>
</evidence>
<evidence type="ECO:0000256" key="10">
    <source>
        <dbReference type="ARBA" id="ARBA00022723"/>
    </source>
</evidence>
<dbReference type="AlphaFoldDB" id="A0A3L7J9X2"/>
<keyword evidence="11 14" id="KW-0255">Endonuclease</keyword>
<keyword evidence="8 14" id="KW-0963">Cytoplasm</keyword>
<evidence type="ECO:0000256" key="15">
    <source>
        <dbReference type="PROSITE-ProRule" id="PRU01319"/>
    </source>
</evidence>
<dbReference type="Pfam" id="PF01351">
    <property type="entry name" value="RNase_HII"/>
    <property type="match status" value="1"/>
</dbReference>
<keyword evidence="12 14" id="KW-0378">Hydrolase</keyword>
<dbReference type="GO" id="GO:0030145">
    <property type="term" value="F:manganese ion binding"/>
    <property type="evidence" value="ECO:0007669"/>
    <property type="project" value="UniProtKB-UniRule"/>
</dbReference>
<reference evidence="18 19" key="1">
    <citation type="submission" date="2018-10" db="EMBL/GenBank/DDBJ databases">
        <title>Notoacmeibacter sp. M2BS9Y-3-1, whole genome shotgun sequence.</title>
        <authorList>
            <person name="Tuo L."/>
        </authorList>
    </citation>
    <scope>NUCLEOTIDE SEQUENCE [LARGE SCALE GENOMIC DNA]</scope>
    <source>
        <strain evidence="18 19">M2BS9Y-3-1</strain>
    </source>
</reference>
<keyword evidence="13 14" id="KW-0464">Manganese</keyword>
<keyword evidence="10 14" id="KW-0479">Metal-binding</keyword>
<evidence type="ECO:0000256" key="11">
    <source>
        <dbReference type="ARBA" id="ARBA00022759"/>
    </source>
</evidence>
<evidence type="ECO:0000313" key="18">
    <source>
        <dbReference type="EMBL" id="RLQ87416.1"/>
    </source>
</evidence>
<evidence type="ECO:0000256" key="13">
    <source>
        <dbReference type="ARBA" id="ARBA00023211"/>
    </source>
</evidence>
<dbReference type="SUPFAM" id="SSF53098">
    <property type="entry name" value="Ribonuclease H-like"/>
    <property type="match status" value="1"/>
</dbReference>
<dbReference type="GO" id="GO:0006298">
    <property type="term" value="P:mismatch repair"/>
    <property type="evidence" value="ECO:0007669"/>
    <property type="project" value="TreeGrafter"/>
</dbReference>
<comment type="similarity">
    <text evidence="5 14 16">Belongs to the RNase HII family.</text>
</comment>
<evidence type="ECO:0000256" key="5">
    <source>
        <dbReference type="ARBA" id="ARBA00007383"/>
    </source>
</evidence>
<dbReference type="PROSITE" id="PS51975">
    <property type="entry name" value="RNASE_H_2"/>
    <property type="match status" value="1"/>
</dbReference>
<dbReference type="PANTHER" id="PTHR10954:SF18">
    <property type="entry name" value="RIBONUCLEASE HII"/>
    <property type="match status" value="1"/>
</dbReference>
<gene>
    <name evidence="14" type="primary">rnhB</name>
    <name evidence="18" type="ORF">D8780_03555</name>
</gene>
<dbReference type="InterPro" id="IPR012337">
    <property type="entry name" value="RNaseH-like_sf"/>
</dbReference>
<dbReference type="GO" id="GO:0005737">
    <property type="term" value="C:cytoplasm"/>
    <property type="evidence" value="ECO:0007669"/>
    <property type="project" value="UniProtKB-SubCell"/>
</dbReference>
<accession>A0A3L7J9X2</accession>
<dbReference type="GO" id="GO:0004523">
    <property type="term" value="F:RNA-DNA hybrid ribonuclease activity"/>
    <property type="evidence" value="ECO:0007669"/>
    <property type="project" value="UniProtKB-UniRule"/>
</dbReference>
<dbReference type="HAMAP" id="MF_00052_B">
    <property type="entry name" value="RNase_HII_B"/>
    <property type="match status" value="1"/>
</dbReference>
<comment type="subcellular location">
    <subcellularLocation>
        <location evidence="4 14">Cytoplasm</location>
    </subcellularLocation>
</comment>
<feature type="binding site" evidence="14 15">
    <location>
        <position position="134"/>
    </location>
    <ligand>
        <name>a divalent metal cation</name>
        <dbReference type="ChEBI" id="CHEBI:60240"/>
    </ligand>
</feature>
<proteinExistence type="inferred from homology"/>
<feature type="domain" description="RNase H type-2" evidence="17">
    <location>
        <begin position="36"/>
        <end position="227"/>
    </location>
</feature>
<evidence type="ECO:0000256" key="9">
    <source>
        <dbReference type="ARBA" id="ARBA00022722"/>
    </source>
</evidence>
<dbReference type="Gene3D" id="3.30.420.10">
    <property type="entry name" value="Ribonuclease H-like superfamily/Ribonuclease H"/>
    <property type="match status" value="1"/>
</dbReference>
<comment type="caution">
    <text evidence="18">The sequence shown here is derived from an EMBL/GenBank/DDBJ whole genome shotgun (WGS) entry which is preliminary data.</text>
</comment>
<evidence type="ECO:0000256" key="7">
    <source>
        <dbReference type="ARBA" id="ARBA00019179"/>
    </source>
</evidence>
<evidence type="ECO:0000313" key="19">
    <source>
        <dbReference type="Proteomes" id="UP000281094"/>
    </source>
</evidence>
<dbReference type="InterPro" id="IPR024567">
    <property type="entry name" value="RNase_HII/HIII_dom"/>
</dbReference>
<comment type="function">
    <text evidence="3 14 16">Endonuclease that specifically degrades the RNA of RNA-DNA hybrids.</text>
</comment>
<dbReference type="InterPro" id="IPR036397">
    <property type="entry name" value="RNaseH_sf"/>
</dbReference>
<evidence type="ECO:0000256" key="8">
    <source>
        <dbReference type="ARBA" id="ARBA00022490"/>
    </source>
</evidence>
<dbReference type="RefSeq" id="WP_121644384.1">
    <property type="nucleotide sequence ID" value="NZ_RCWN01000001.1"/>
</dbReference>
<evidence type="ECO:0000259" key="17">
    <source>
        <dbReference type="PROSITE" id="PS51975"/>
    </source>
</evidence>
<keyword evidence="9 14" id="KW-0540">Nuclease</keyword>
<dbReference type="Proteomes" id="UP000281094">
    <property type="component" value="Unassembled WGS sequence"/>
</dbReference>
<evidence type="ECO:0000256" key="1">
    <source>
        <dbReference type="ARBA" id="ARBA00000077"/>
    </source>
</evidence>
<dbReference type="NCBIfam" id="NF000595">
    <property type="entry name" value="PRK00015.1-3"/>
    <property type="match status" value="1"/>
</dbReference>
<dbReference type="PANTHER" id="PTHR10954">
    <property type="entry name" value="RIBONUCLEASE H2 SUBUNIT A"/>
    <property type="match status" value="1"/>
</dbReference>
<protein>
    <recommendedName>
        <fullName evidence="7 14">Ribonuclease HII</fullName>
        <shortName evidence="14">RNase HII</shortName>
        <ecNumber evidence="6 14">3.1.26.4</ecNumber>
    </recommendedName>
</protein>
<evidence type="ECO:0000256" key="4">
    <source>
        <dbReference type="ARBA" id="ARBA00004496"/>
    </source>
</evidence>
<evidence type="ECO:0000256" key="12">
    <source>
        <dbReference type="ARBA" id="ARBA00022801"/>
    </source>
</evidence>
<comment type="cofactor">
    <cofactor evidence="14 15">
        <name>Mn(2+)</name>
        <dbReference type="ChEBI" id="CHEBI:29035"/>
    </cofactor>
    <cofactor evidence="14 15">
        <name>Mg(2+)</name>
        <dbReference type="ChEBI" id="CHEBI:18420"/>
    </cofactor>
    <text evidence="14 15">Manganese or magnesium. Binds 1 divalent metal ion per monomer in the absence of substrate. May bind a second metal ion after substrate binding.</text>
</comment>
<dbReference type="GO" id="GO:0003723">
    <property type="term" value="F:RNA binding"/>
    <property type="evidence" value="ECO:0007669"/>
    <property type="project" value="UniProtKB-UniRule"/>
</dbReference>
<dbReference type="CDD" id="cd07182">
    <property type="entry name" value="RNase_HII_bacteria_HII_like"/>
    <property type="match status" value="1"/>
</dbReference>